<dbReference type="VEuPathDB" id="MicrosporidiaDB:DI09_21p220"/>
<evidence type="ECO:0000256" key="2">
    <source>
        <dbReference type="SAM" id="MobiDB-lite"/>
    </source>
</evidence>
<dbReference type="RefSeq" id="XP_013238477.1">
    <property type="nucleotide sequence ID" value="XM_013383023.1"/>
</dbReference>
<reference evidence="4 5" key="1">
    <citation type="submission" date="2014-04" db="EMBL/GenBank/DDBJ databases">
        <title>A new species of microsporidia sheds light on the evolution of extreme parasitism.</title>
        <authorList>
            <person name="Haag K.L."/>
            <person name="James T.Y."/>
            <person name="Larsson R."/>
            <person name="Schaer T.M."/>
            <person name="Refardt D."/>
            <person name="Pombert J.-F."/>
            <person name="Ebert D."/>
        </authorList>
    </citation>
    <scope>NUCLEOTIDE SEQUENCE [LARGE SCALE GENOMIC DNA]</scope>
    <source>
        <strain evidence="4 5">UGP3</strain>
        <tissue evidence="4">Spores</tissue>
    </source>
</reference>
<feature type="domain" description="UTP23 sensor motif region" evidence="3">
    <location>
        <begin position="108"/>
        <end position="121"/>
    </location>
</feature>
<dbReference type="Pfam" id="PF04900">
    <property type="entry name" value="Fcf1"/>
    <property type="match status" value="1"/>
</dbReference>
<evidence type="ECO:0000259" key="3">
    <source>
        <dbReference type="Pfam" id="PF24779"/>
    </source>
</evidence>
<proteinExistence type="predicted"/>
<name>A0A098VSU4_9MICR</name>
<organism evidence="4 5">
    <name type="scientific">Mitosporidium daphniae</name>
    <dbReference type="NCBI Taxonomy" id="1485682"/>
    <lineage>
        <taxon>Eukaryota</taxon>
        <taxon>Fungi</taxon>
        <taxon>Fungi incertae sedis</taxon>
        <taxon>Microsporidia</taxon>
        <taxon>Mitosporidium</taxon>
    </lineage>
</organism>
<evidence type="ECO:0000313" key="4">
    <source>
        <dbReference type="EMBL" id="KGG52050.1"/>
    </source>
</evidence>
<gene>
    <name evidence="4" type="ORF">DI09_21p220</name>
</gene>
<accession>A0A098VSU4</accession>
<dbReference type="GO" id="GO:0032040">
    <property type="term" value="C:small-subunit processome"/>
    <property type="evidence" value="ECO:0007669"/>
    <property type="project" value="InterPro"/>
</dbReference>
<evidence type="ECO:0000313" key="5">
    <source>
        <dbReference type="Proteomes" id="UP000029725"/>
    </source>
</evidence>
<comment type="caution">
    <text evidence="4">The sequence shown here is derived from an EMBL/GenBank/DDBJ whole genome shotgun (WGS) entry which is preliminary data.</text>
</comment>
<dbReference type="InterPro" id="IPR057776">
    <property type="entry name" value="UTP23_sensor"/>
</dbReference>
<dbReference type="Proteomes" id="UP000029725">
    <property type="component" value="Unassembled WGS sequence"/>
</dbReference>
<dbReference type="InterPro" id="IPR006984">
    <property type="entry name" value="Fcf1/UTP23"/>
</dbReference>
<dbReference type="AlphaFoldDB" id="A0A098VSU4"/>
<keyword evidence="5" id="KW-1185">Reference proteome</keyword>
<sequence>MLPALCPRSIAFGSKSVACGNVFIVLGSANKHKYVVCSQDTAFLQELSTLGGVPTIHIYKGVLQLDPISSASKALKEEKEAQKDKLTKAERREIATLINQPDPTDVPQKRGPNPLSVKKRKALVGRNSEALPTAEQQRPIRKRKRKPSTKEDV</sequence>
<dbReference type="Gene3D" id="3.40.50.1010">
    <property type="entry name" value="5'-nuclease"/>
    <property type="match status" value="1"/>
</dbReference>
<dbReference type="EMBL" id="JMKJ01000133">
    <property type="protein sequence ID" value="KGG52050.1"/>
    <property type="molecule type" value="Genomic_DNA"/>
</dbReference>
<protein>
    <submittedName>
        <fullName evidence="4">UTP23-like protein</fullName>
    </submittedName>
</protein>
<evidence type="ECO:0000256" key="1">
    <source>
        <dbReference type="ARBA" id="ARBA00023242"/>
    </source>
</evidence>
<dbReference type="PANTHER" id="PTHR12416">
    <property type="entry name" value="RRNA-PROCESSING PROTEIN UTP23 HOMOLOG"/>
    <property type="match status" value="1"/>
</dbReference>
<dbReference type="Pfam" id="PF24779">
    <property type="entry name" value="UTP23_sensor"/>
    <property type="match status" value="1"/>
</dbReference>
<feature type="region of interest" description="Disordered" evidence="2">
    <location>
        <begin position="95"/>
        <end position="153"/>
    </location>
</feature>
<dbReference type="OrthoDB" id="25675at2759"/>
<keyword evidence="1" id="KW-0539">Nucleus</keyword>
<dbReference type="HOGENOM" id="CLU_1713720_0_0_1"/>
<dbReference type="GeneID" id="25259070"/>